<evidence type="ECO:0000313" key="2">
    <source>
        <dbReference type="EMBL" id="CAH8388165.1"/>
    </source>
</evidence>
<sequence length="84" mass="9344">MAECCTVNAVRDGMNLVPYKYTLCRQGTPEMDKSLGLKCCTVNAVRDGMNLVPYKYTLCRQGTPEMDKSLGLSEDSPGTRTRLF</sequence>
<protein>
    <submittedName>
        <fullName evidence="2">Uncharacterized protein</fullName>
    </submittedName>
</protein>
<dbReference type="InterPro" id="IPR001830">
    <property type="entry name" value="Glyco_trans_20"/>
</dbReference>
<dbReference type="EMBL" id="CAKOAT010786264">
    <property type="protein sequence ID" value="CAH8388165.1"/>
    <property type="molecule type" value="Genomic_DNA"/>
</dbReference>
<feature type="region of interest" description="Disordered" evidence="1">
    <location>
        <begin position="64"/>
        <end position="84"/>
    </location>
</feature>
<evidence type="ECO:0000256" key="1">
    <source>
        <dbReference type="SAM" id="MobiDB-lite"/>
    </source>
</evidence>
<keyword evidence="3" id="KW-1185">Reference proteome</keyword>
<dbReference type="GO" id="GO:0005991">
    <property type="term" value="P:trehalose metabolic process"/>
    <property type="evidence" value="ECO:0007669"/>
    <property type="project" value="UniProtKB-ARBA"/>
</dbReference>
<organism evidence="2 3">
    <name type="scientific">Eruca vesicaria subsp. sativa</name>
    <name type="common">Garden rocket</name>
    <name type="synonym">Eruca sativa</name>
    <dbReference type="NCBI Taxonomy" id="29727"/>
    <lineage>
        <taxon>Eukaryota</taxon>
        <taxon>Viridiplantae</taxon>
        <taxon>Streptophyta</taxon>
        <taxon>Embryophyta</taxon>
        <taxon>Tracheophyta</taxon>
        <taxon>Spermatophyta</taxon>
        <taxon>Magnoliopsida</taxon>
        <taxon>eudicotyledons</taxon>
        <taxon>Gunneridae</taxon>
        <taxon>Pentapetalae</taxon>
        <taxon>rosids</taxon>
        <taxon>malvids</taxon>
        <taxon>Brassicales</taxon>
        <taxon>Brassicaceae</taxon>
        <taxon>Brassiceae</taxon>
        <taxon>Eruca</taxon>
    </lineage>
</organism>
<proteinExistence type="predicted"/>
<accession>A0ABC8LXB7</accession>
<comment type="caution">
    <text evidence="2">The sequence shown here is derived from an EMBL/GenBank/DDBJ whole genome shotgun (WGS) entry which is preliminary data.</text>
</comment>
<dbReference type="Gene3D" id="3.40.50.2000">
    <property type="entry name" value="Glycogen Phosphorylase B"/>
    <property type="match status" value="2"/>
</dbReference>
<dbReference type="PANTHER" id="PTHR10788">
    <property type="entry name" value="TREHALOSE-6-PHOSPHATE SYNTHASE"/>
    <property type="match status" value="1"/>
</dbReference>
<dbReference type="PANTHER" id="PTHR10788:SF81">
    <property type="entry name" value="ALPHA,ALPHA-TREHALOSE-PHOSPHATE SYNTHASE [UDP-FORMING] 10-RELATED"/>
    <property type="match status" value="1"/>
</dbReference>
<reference evidence="2 3" key="1">
    <citation type="submission" date="2022-03" db="EMBL/GenBank/DDBJ databases">
        <authorList>
            <person name="Macdonald S."/>
            <person name="Ahmed S."/>
            <person name="Newling K."/>
        </authorList>
    </citation>
    <scope>NUCLEOTIDE SEQUENCE [LARGE SCALE GENOMIC DNA]</scope>
</reference>
<dbReference type="Proteomes" id="UP001642260">
    <property type="component" value="Unassembled WGS sequence"/>
</dbReference>
<dbReference type="AlphaFoldDB" id="A0ABC8LXB7"/>
<evidence type="ECO:0000313" key="3">
    <source>
        <dbReference type="Proteomes" id="UP001642260"/>
    </source>
</evidence>
<name>A0ABC8LXB7_ERUVS</name>
<gene>
    <name evidence="2" type="ORF">ERUC_LOCUS40648</name>
</gene>